<evidence type="ECO:0000313" key="1">
    <source>
        <dbReference type="EMBL" id="SMC59063.1"/>
    </source>
</evidence>
<reference evidence="1" key="1">
    <citation type="submission" date="2017-04" db="EMBL/GenBank/DDBJ databases">
        <authorList>
            <person name="Varghese N."/>
            <person name="Submissions S."/>
        </authorList>
    </citation>
    <scope>NUCLEOTIDE SEQUENCE</scope>
    <source>
        <strain evidence="1">WTE2008</strain>
    </source>
</reference>
<dbReference type="EMBL" id="FWXZ01000002">
    <property type="protein sequence ID" value="SMC59063.1"/>
    <property type="molecule type" value="Genomic_DNA"/>
</dbReference>
<sequence length="120" mass="13304">MYRYNYMGPRGRRTGHGGFLPGFLLGLVGLMFGGWVVLAVLGAILGVFAMVLGPMIGVFASGVSWIFHTVFSGSGFALGIVIGLIWYFSRKNRNTSSRNDDEDYDEEEYTETRHYNSYGA</sequence>
<name>A0AC61PLE0_9FIRM</name>
<organism evidence="1 2">
    <name type="scientific">Aristaeella lactis</name>
    <dbReference type="NCBI Taxonomy" id="3046383"/>
    <lineage>
        <taxon>Bacteria</taxon>
        <taxon>Bacillati</taxon>
        <taxon>Bacillota</taxon>
        <taxon>Clostridia</taxon>
        <taxon>Eubacteriales</taxon>
        <taxon>Aristaeellaceae</taxon>
        <taxon>Aristaeella</taxon>
    </lineage>
</organism>
<dbReference type="Proteomes" id="UP000192328">
    <property type="component" value="Unassembled WGS sequence"/>
</dbReference>
<evidence type="ECO:0000313" key="2">
    <source>
        <dbReference type="Proteomes" id="UP000192328"/>
    </source>
</evidence>
<protein>
    <submittedName>
        <fullName evidence="1">Uncharacterized protein</fullName>
    </submittedName>
</protein>
<gene>
    <name evidence="1" type="ORF">SAMN06297397_1599</name>
</gene>
<proteinExistence type="predicted"/>
<keyword evidence="2" id="KW-1185">Reference proteome</keyword>
<accession>A0AC61PLE0</accession>
<comment type="caution">
    <text evidence="1">The sequence shown here is derived from an EMBL/GenBank/DDBJ whole genome shotgun (WGS) entry which is preliminary data.</text>
</comment>